<evidence type="ECO:0000256" key="2">
    <source>
        <dbReference type="ARBA" id="ARBA00022692"/>
    </source>
</evidence>
<evidence type="ECO:0000259" key="6">
    <source>
        <dbReference type="Pfam" id="PF00916"/>
    </source>
</evidence>
<reference evidence="7" key="2">
    <citation type="submission" date="2015-06" db="UniProtKB">
        <authorList>
            <consortium name="EnsemblMetazoa"/>
        </authorList>
    </citation>
    <scope>IDENTIFICATION</scope>
</reference>
<feature type="transmembrane region" description="Helical" evidence="5">
    <location>
        <begin position="111"/>
        <end position="131"/>
    </location>
</feature>
<dbReference type="InterPro" id="IPR011547">
    <property type="entry name" value="SLC26A/SulP_dom"/>
</dbReference>
<evidence type="ECO:0000313" key="8">
    <source>
        <dbReference type="Proteomes" id="UP000015102"/>
    </source>
</evidence>
<feature type="transmembrane region" description="Helical" evidence="5">
    <location>
        <begin position="234"/>
        <end position="257"/>
    </location>
</feature>
<name>T1GU96_MEGSC</name>
<dbReference type="OMA" id="RNATIMC"/>
<organism evidence="7 8">
    <name type="scientific">Megaselia scalaris</name>
    <name type="common">Humpbacked fly</name>
    <name type="synonym">Phora scalaris</name>
    <dbReference type="NCBI Taxonomy" id="36166"/>
    <lineage>
        <taxon>Eukaryota</taxon>
        <taxon>Metazoa</taxon>
        <taxon>Ecdysozoa</taxon>
        <taxon>Arthropoda</taxon>
        <taxon>Hexapoda</taxon>
        <taxon>Insecta</taxon>
        <taxon>Pterygota</taxon>
        <taxon>Neoptera</taxon>
        <taxon>Endopterygota</taxon>
        <taxon>Diptera</taxon>
        <taxon>Brachycera</taxon>
        <taxon>Muscomorpha</taxon>
        <taxon>Platypezoidea</taxon>
        <taxon>Phoridae</taxon>
        <taxon>Megaseliini</taxon>
        <taxon>Megaselia</taxon>
    </lineage>
</organism>
<evidence type="ECO:0000256" key="1">
    <source>
        <dbReference type="ARBA" id="ARBA00004141"/>
    </source>
</evidence>
<feature type="domain" description="SLC26A/SulP transporter" evidence="6">
    <location>
        <begin position="36"/>
        <end position="158"/>
    </location>
</feature>
<feature type="transmembrane region" description="Helical" evidence="5">
    <location>
        <begin position="77"/>
        <end position="104"/>
    </location>
</feature>
<protein>
    <recommendedName>
        <fullName evidence="6">SLC26A/SulP transporter domain-containing protein</fullName>
    </recommendedName>
</protein>
<dbReference type="STRING" id="36166.T1GU96"/>
<evidence type="ECO:0000256" key="4">
    <source>
        <dbReference type="ARBA" id="ARBA00023136"/>
    </source>
</evidence>
<comment type="subcellular location">
    <subcellularLocation>
        <location evidence="1">Membrane</location>
        <topology evidence="1">Multi-pass membrane protein</topology>
    </subcellularLocation>
</comment>
<reference evidence="8" key="1">
    <citation type="submission" date="2013-02" db="EMBL/GenBank/DDBJ databases">
        <authorList>
            <person name="Hughes D."/>
        </authorList>
    </citation>
    <scope>NUCLEOTIDE SEQUENCE</scope>
    <source>
        <strain>Durham</strain>
        <strain evidence="8">NC isolate 2 -- Noor lab</strain>
    </source>
</reference>
<keyword evidence="8" id="KW-1185">Reference proteome</keyword>
<dbReference type="AlphaFoldDB" id="T1GU96"/>
<dbReference type="GO" id="GO:0016020">
    <property type="term" value="C:membrane"/>
    <property type="evidence" value="ECO:0007669"/>
    <property type="project" value="UniProtKB-SubCell"/>
</dbReference>
<feature type="transmembrane region" description="Helical" evidence="5">
    <location>
        <begin position="170"/>
        <end position="191"/>
    </location>
</feature>
<dbReference type="HOGENOM" id="CLU_003182_12_0_1"/>
<proteinExistence type="predicted"/>
<dbReference type="EnsemblMetazoa" id="MESCA007306-RA">
    <property type="protein sequence ID" value="MESCA007306-PA"/>
    <property type="gene ID" value="MESCA007306"/>
</dbReference>
<evidence type="ECO:0000256" key="5">
    <source>
        <dbReference type="SAM" id="Phobius"/>
    </source>
</evidence>
<dbReference type="EMBL" id="CAQQ02051417">
    <property type="status" value="NOT_ANNOTATED_CDS"/>
    <property type="molecule type" value="Genomic_DNA"/>
</dbReference>
<keyword evidence="2 5" id="KW-0812">Transmembrane</keyword>
<feature type="transmembrane region" description="Helical" evidence="5">
    <location>
        <begin position="35"/>
        <end position="65"/>
    </location>
</feature>
<dbReference type="InterPro" id="IPR001902">
    <property type="entry name" value="SLC26A/SulP_fam"/>
</dbReference>
<dbReference type="PANTHER" id="PTHR11814">
    <property type="entry name" value="SULFATE TRANSPORTER"/>
    <property type="match status" value="1"/>
</dbReference>
<keyword evidence="4 5" id="KW-0472">Membrane</keyword>
<keyword evidence="3 5" id="KW-1133">Transmembrane helix</keyword>
<evidence type="ECO:0000313" key="7">
    <source>
        <dbReference type="EnsemblMetazoa" id="MESCA007306-PA"/>
    </source>
</evidence>
<dbReference type="Proteomes" id="UP000015102">
    <property type="component" value="Unassembled WGS sequence"/>
</dbReference>
<dbReference type="GO" id="GO:0055085">
    <property type="term" value="P:transmembrane transport"/>
    <property type="evidence" value="ECO:0007669"/>
    <property type="project" value="InterPro"/>
</dbReference>
<feature type="transmembrane region" description="Helical" evidence="5">
    <location>
        <begin position="137"/>
        <end position="158"/>
    </location>
</feature>
<dbReference type="Pfam" id="PF00916">
    <property type="entry name" value="Sulfate_transp"/>
    <property type="match status" value="1"/>
</dbReference>
<sequence length="266" mass="29211">MSQILRKKLMTCCSVSSIKNWFPCIDFVINYQKEFLLYDVIAGFTVALQTIPQSIAIALVAGLPANYGLNSAYISDLVYFLLGPSKDCVISPTTILAVMLSYYVSGYGESIAVLVTCLSGIVILCMGFLRLGFLVQFVSAPVVYGFVSAAALAISSIQEIKRLKSIPPTVANYICLSRNATIMCLGILIAFCFTGDDYTGPFALAKPISPHFPNFTFPSFQFEHDDHQYGFIDILRILGFSLLTIPLVAVLEHTAIVKSFGRFQFL</sequence>
<evidence type="ECO:0000256" key="3">
    <source>
        <dbReference type="ARBA" id="ARBA00022989"/>
    </source>
</evidence>
<accession>T1GU96</accession>
<dbReference type="EMBL" id="CAQQ02051418">
    <property type="status" value="NOT_ANNOTATED_CDS"/>
    <property type="molecule type" value="Genomic_DNA"/>
</dbReference>